<sequence>MKLNHDCVRLLMLEFEEKLGLNDDICLSDIKSSKIADKFGQDETIYCVTKLIETEYLIGSIQRGGNEIWDIIVSSISFSGHEFLDNIRDDGIWKDTKAKISQLASVSLPTVSQVAAAFIKSRIGL</sequence>
<dbReference type="Pfam" id="PF10711">
    <property type="entry name" value="DUF2513"/>
    <property type="match status" value="1"/>
</dbReference>
<dbReference type="Proteomes" id="UP000185426">
    <property type="component" value="Chromosome"/>
</dbReference>
<accession>A0A1L6ZHF0</accession>
<reference evidence="1 2" key="1">
    <citation type="submission" date="2016-05" db="EMBL/GenBank/DDBJ databases">
        <title>Complete Genome and Methylome Analysis of Psychrotrophic Bacterial Isolates from Antarctic Lake Untersee.</title>
        <authorList>
            <person name="Fomenkov A."/>
            <person name="Akimov V.N."/>
            <person name="Vasilyeva L.V."/>
            <person name="Andersen D."/>
            <person name="Vincze T."/>
            <person name="Roberts R.J."/>
        </authorList>
    </citation>
    <scope>NUCLEOTIDE SEQUENCE [LARGE SCALE GENOMIC DNA]</scope>
    <source>
        <strain evidence="1 2">U14-5</strain>
    </source>
</reference>
<dbReference type="RefSeq" id="WP_034665894.1">
    <property type="nucleotide sequence ID" value="NZ_CP015607.1"/>
</dbReference>
<evidence type="ECO:0000313" key="1">
    <source>
        <dbReference type="EMBL" id="APT45924.1"/>
    </source>
</evidence>
<gene>
    <name evidence="1" type="ORF">BSA145_08410</name>
</gene>
<name>A0A1L6ZHF0_BACIA</name>
<protein>
    <recommendedName>
        <fullName evidence="3">DUF2513 domain-containing protein</fullName>
    </recommendedName>
</protein>
<organism evidence="1 2">
    <name type="scientific">Bacillus safensis</name>
    <dbReference type="NCBI Taxonomy" id="561879"/>
    <lineage>
        <taxon>Bacteria</taxon>
        <taxon>Bacillati</taxon>
        <taxon>Bacillota</taxon>
        <taxon>Bacilli</taxon>
        <taxon>Bacillales</taxon>
        <taxon>Bacillaceae</taxon>
        <taxon>Bacillus</taxon>
    </lineage>
</organism>
<dbReference type="AlphaFoldDB" id="A0A1L6ZHF0"/>
<proteinExistence type="predicted"/>
<evidence type="ECO:0008006" key="3">
    <source>
        <dbReference type="Google" id="ProtNLM"/>
    </source>
</evidence>
<dbReference type="InterPro" id="IPR019650">
    <property type="entry name" value="DUF2513"/>
</dbReference>
<dbReference type="EMBL" id="CP015607">
    <property type="protein sequence ID" value="APT45924.1"/>
    <property type="molecule type" value="Genomic_DNA"/>
</dbReference>
<evidence type="ECO:0000313" key="2">
    <source>
        <dbReference type="Proteomes" id="UP000185426"/>
    </source>
</evidence>